<feature type="domain" description="STAS" evidence="2">
    <location>
        <begin position="158"/>
        <end position="269"/>
    </location>
</feature>
<evidence type="ECO:0000259" key="2">
    <source>
        <dbReference type="PROSITE" id="PS50801"/>
    </source>
</evidence>
<dbReference type="Pfam" id="PF01740">
    <property type="entry name" value="STAS"/>
    <property type="match status" value="1"/>
</dbReference>
<protein>
    <submittedName>
        <fullName evidence="3">Putative sigma-B regulator</fullName>
    </submittedName>
</protein>
<name>D5DEY5_PRIM3</name>
<dbReference type="RefSeq" id="WP_013082709.1">
    <property type="nucleotide sequence ID" value="NC_014103.1"/>
</dbReference>
<evidence type="ECO:0000313" key="3">
    <source>
        <dbReference type="EMBL" id="ADF38658.1"/>
    </source>
</evidence>
<keyword evidence="1" id="KW-0597">Phosphoprotein</keyword>
<reference evidence="3 4" key="1">
    <citation type="journal article" date="2011" name="J. Bacteriol.">
        <title>Genome sequences of the biotechnologically important Bacillus megaterium strains QM B1551 and DSM319.</title>
        <authorList>
            <person name="Eppinger M."/>
            <person name="Bunk B."/>
            <person name="Johns M.A."/>
            <person name="Edirisinghe J.N."/>
            <person name="Kutumbaka K.K."/>
            <person name="Koenig S.S."/>
            <person name="Huot Creasy H."/>
            <person name="Rosovitz M.J."/>
            <person name="Riley D.R."/>
            <person name="Daugherty S."/>
            <person name="Martin M."/>
            <person name="Elbourne L.D."/>
            <person name="Paulsen I."/>
            <person name="Biedendieck R."/>
            <person name="Braun C."/>
            <person name="Grayburn S."/>
            <person name="Dhingra S."/>
            <person name="Lukyanchuk V."/>
            <person name="Ball B."/>
            <person name="Ul-Qamar R."/>
            <person name="Seibel J."/>
            <person name="Bremer E."/>
            <person name="Jahn D."/>
            <person name="Ravel J."/>
            <person name="Vary P.S."/>
        </authorList>
    </citation>
    <scope>NUCLEOTIDE SEQUENCE [LARGE SCALE GENOMIC DNA]</scope>
    <source>
        <strain evidence="4">DSM 319 / IMG 1521</strain>
    </source>
</reference>
<dbReference type="InterPro" id="IPR002645">
    <property type="entry name" value="STAS_dom"/>
</dbReference>
<dbReference type="HOGENOM" id="CLU_026775_0_1_9"/>
<dbReference type="SUPFAM" id="SSF52091">
    <property type="entry name" value="SpoIIaa-like"/>
    <property type="match status" value="1"/>
</dbReference>
<dbReference type="PROSITE" id="PS50801">
    <property type="entry name" value="STAS"/>
    <property type="match status" value="1"/>
</dbReference>
<gene>
    <name evidence="3" type="ordered locus">BMD_1805</name>
</gene>
<dbReference type="AlphaFoldDB" id="D5DEY5"/>
<dbReference type="KEGG" id="bmd:BMD_1805"/>
<dbReference type="PATRIC" id="fig|592022.4.peg.1750"/>
<dbReference type="CDD" id="cd07041">
    <property type="entry name" value="STAS_RsbR_RsbS_like"/>
    <property type="match status" value="1"/>
</dbReference>
<accession>D5DEY5</accession>
<sequence length="277" mass="31689">MQYIQQEKLHVIRETILQRKEEFAENKREDLATSHNIYTELTTFRFDLLTTYADSLLMEKEAANEAVQQWGKNMANLLVNHGLPLNLALEEIIYYRGVIGEIIKEEAKNNDFSFDAFYQIISHFNSIVDNAIQFVSKSYVKDYTEKINYAQYAIDELSVPVVRMTEEIGILPLVGDLDTKRAQYLMESALEKGSQYKLEWLIIDLSAVPIIDTMVTDQLFKVIAGLQLIGIEVVISGIRPEIAQTMVNLGIKVEEVKSFSSLHQAVQYTNSFTESLM</sequence>
<evidence type="ECO:0000256" key="1">
    <source>
        <dbReference type="ARBA" id="ARBA00022553"/>
    </source>
</evidence>
<organism evidence="3 4">
    <name type="scientific">Priestia megaterium (strain DSM 319 / IMG 1521)</name>
    <name type="common">Bacillus megaterium</name>
    <dbReference type="NCBI Taxonomy" id="592022"/>
    <lineage>
        <taxon>Bacteria</taxon>
        <taxon>Bacillati</taxon>
        <taxon>Bacillota</taxon>
        <taxon>Bacilli</taxon>
        <taxon>Bacillales</taxon>
        <taxon>Bacillaceae</taxon>
        <taxon>Priestia</taxon>
    </lineage>
</organism>
<dbReference type="PANTHER" id="PTHR33745">
    <property type="entry name" value="RSBT ANTAGONIST PROTEIN RSBS-RELATED"/>
    <property type="match status" value="1"/>
</dbReference>
<dbReference type="Gene3D" id="3.30.750.24">
    <property type="entry name" value="STAS domain"/>
    <property type="match status" value="1"/>
</dbReference>
<dbReference type="InterPro" id="IPR051932">
    <property type="entry name" value="Bact_StressResp_Reg"/>
</dbReference>
<dbReference type="PANTHER" id="PTHR33745:SF3">
    <property type="entry name" value="RSBT CO-ANTAGONIST PROTEIN RSBRC"/>
    <property type="match status" value="1"/>
</dbReference>
<evidence type="ECO:0000313" key="4">
    <source>
        <dbReference type="Proteomes" id="UP000002365"/>
    </source>
</evidence>
<dbReference type="EMBL" id="CP001982">
    <property type="protein sequence ID" value="ADF38658.1"/>
    <property type="molecule type" value="Genomic_DNA"/>
</dbReference>
<proteinExistence type="predicted"/>
<dbReference type="InterPro" id="IPR036513">
    <property type="entry name" value="STAS_dom_sf"/>
</dbReference>
<dbReference type="Proteomes" id="UP000002365">
    <property type="component" value="Chromosome"/>
</dbReference>